<evidence type="ECO:0000313" key="1">
    <source>
        <dbReference type="EMBL" id="AFA40098.1"/>
    </source>
</evidence>
<proteinExistence type="predicted"/>
<dbReference type="AlphaFoldDB" id="H6QBA1"/>
<dbReference type="Proteomes" id="UP000009062">
    <property type="component" value="Chromosome"/>
</dbReference>
<gene>
    <name evidence="1" type="ordered locus">Pogu_2071</name>
</gene>
<sequence>MGFLGLCLDWTAVLDRVYLPRPLAVDGCGVEVARDEVPLIWATKGFSEFIPSFSSLVVVLTDACF</sequence>
<accession>H6QBA1</accession>
<organism evidence="1 2">
    <name type="scientific">Pyrobaculum oguniense (strain DSM 13380 / JCM 10595 / TE7)</name>
    <dbReference type="NCBI Taxonomy" id="698757"/>
    <lineage>
        <taxon>Archaea</taxon>
        <taxon>Thermoproteota</taxon>
        <taxon>Thermoprotei</taxon>
        <taxon>Thermoproteales</taxon>
        <taxon>Thermoproteaceae</taxon>
        <taxon>Pyrobaculum</taxon>
    </lineage>
</organism>
<evidence type="ECO:0000313" key="2">
    <source>
        <dbReference type="Proteomes" id="UP000009062"/>
    </source>
</evidence>
<dbReference type="HOGENOM" id="CLU_2839517_0_0_2"/>
<reference evidence="1 2" key="1">
    <citation type="journal article" date="2012" name="Stand. Genomic Sci.">
        <title>Complete genome sequence of Pyrobaculum oguniense.</title>
        <authorList>
            <person name="Bernick D.L."/>
            <person name="Karplus K."/>
            <person name="Lui L.M."/>
            <person name="Coker J.K."/>
            <person name="Murphy J.N."/>
            <person name="Chan P.P."/>
            <person name="Cozen A.E."/>
            <person name="Lowe T.M."/>
        </authorList>
    </citation>
    <scope>NUCLEOTIDE SEQUENCE [LARGE SCALE GENOMIC DNA]</scope>
    <source>
        <strain evidence="1 2">TE7</strain>
    </source>
</reference>
<dbReference type="KEGG" id="pog:Pogu_2071"/>
<name>H6QBA1_PYROT</name>
<keyword evidence="2" id="KW-1185">Reference proteome</keyword>
<dbReference type="EMBL" id="CP003316">
    <property type="protein sequence ID" value="AFA40098.1"/>
    <property type="molecule type" value="Genomic_DNA"/>
</dbReference>
<protein>
    <submittedName>
        <fullName evidence="1">Uncharacterized protein</fullName>
    </submittedName>
</protein>
<dbReference type="STRING" id="698757.Pogu_2071"/>